<dbReference type="NCBIfam" id="NF045844">
    <property type="entry name" value="BC85_0335_fam"/>
    <property type="match status" value="1"/>
</dbReference>
<dbReference type="RefSeq" id="WP_129720153.1">
    <property type="nucleotide sequence ID" value="NZ_LR214951.1"/>
</dbReference>
<keyword evidence="1" id="KW-0472">Membrane</keyword>
<accession>A0A449A6D2</accession>
<dbReference type="OrthoDB" id="398649at2"/>
<dbReference type="KEGG" id="mnu:NCTC10166_00773"/>
<feature type="transmembrane region" description="Helical" evidence="1">
    <location>
        <begin position="6"/>
        <end position="27"/>
    </location>
</feature>
<evidence type="ECO:0008006" key="4">
    <source>
        <dbReference type="Google" id="ProtNLM"/>
    </source>
</evidence>
<keyword evidence="1" id="KW-0812">Transmembrane</keyword>
<sequence>MNATLRWILIASIFVVLFFGFAAYFFLRSKAKQKQQEYKKQMKKFENPNPIKIDPIFLDLINNSNWLQEDFEFVLNTILHNKYKKNFFLEKNLYAFLVTNFQLANLENYYCDKEFVSQKQFDEFNKIIDKTKQKIKVEQKIEFEKIPENTFDFIYLDFFPKDENAIDFFYKQLTHRGMLVFKEKFNKKMSLELGKKISNKMIKHQFYKNGNYYLLVIAKI</sequence>
<dbReference type="EMBL" id="LR214951">
    <property type="protein sequence ID" value="VEU59788.1"/>
    <property type="molecule type" value="Genomic_DNA"/>
</dbReference>
<name>A0A449A6D2_9BACT</name>
<dbReference type="Proteomes" id="UP000289440">
    <property type="component" value="Chromosome"/>
</dbReference>
<dbReference type="AlphaFoldDB" id="A0A449A6D2"/>
<keyword evidence="3" id="KW-1185">Reference proteome</keyword>
<reference evidence="2 3" key="1">
    <citation type="submission" date="2019-01" db="EMBL/GenBank/DDBJ databases">
        <authorList>
            <consortium name="Pathogen Informatics"/>
        </authorList>
    </citation>
    <scope>NUCLEOTIDE SEQUENCE [LARGE SCALE GENOMIC DNA]</scope>
    <source>
        <strain evidence="2 3">NCTC10166</strain>
    </source>
</reference>
<gene>
    <name evidence="2" type="ORF">NCTC10166_00773</name>
</gene>
<organism evidence="2 3">
    <name type="scientific">Mesomycoplasma neurolyticum</name>
    <dbReference type="NCBI Taxonomy" id="2120"/>
    <lineage>
        <taxon>Bacteria</taxon>
        <taxon>Bacillati</taxon>
        <taxon>Mycoplasmatota</taxon>
        <taxon>Mycoplasmoidales</taxon>
        <taxon>Metamycoplasmataceae</taxon>
        <taxon>Mesomycoplasma</taxon>
    </lineage>
</organism>
<keyword evidence="1" id="KW-1133">Transmembrane helix</keyword>
<protein>
    <recommendedName>
        <fullName evidence="4">Methyltransferase</fullName>
    </recommendedName>
</protein>
<evidence type="ECO:0000313" key="3">
    <source>
        <dbReference type="Proteomes" id="UP000289440"/>
    </source>
</evidence>
<evidence type="ECO:0000313" key="2">
    <source>
        <dbReference type="EMBL" id="VEU59788.1"/>
    </source>
</evidence>
<proteinExistence type="predicted"/>
<evidence type="ECO:0000256" key="1">
    <source>
        <dbReference type="SAM" id="Phobius"/>
    </source>
</evidence>